<dbReference type="CDD" id="cd00027">
    <property type="entry name" value="BRCT"/>
    <property type="match status" value="1"/>
</dbReference>
<feature type="region of interest" description="Disordered" evidence="2">
    <location>
        <begin position="780"/>
        <end position="834"/>
    </location>
</feature>
<feature type="region of interest" description="Disordered" evidence="2">
    <location>
        <begin position="334"/>
        <end position="385"/>
    </location>
</feature>
<dbReference type="InterPro" id="IPR001357">
    <property type="entry name" value="BRCT_dom"/>
</dbReference>
<evidence type="ECO:0000256" key="2">
    <source>
        <dbReference type="SAM" id="MobiDB-lite"/>
    </source>
</evidence>
<keyword evidence="1" id="KW-0677">Repeat</keyword>
<feature type="domain" description="BRCT" evidence="3">
    <location>
        <begin position="51"/>
        <end position="122"/>
    </location>
</feature>
<dbReference type="EMBL" id="JAGFBS010000029">
    <property type="protein sequence ID" value="KAG6372197.1"/>
    <property type="molecule type" value="Genomic_DNA"/>
</dbReference>
<gene>
    <name evidence="4" type="ORF">JVT61DRAFT_7990</name>
</gene>
<dbReference type="AlphaFoldDB" id="A0A8I2YI63"/>
<dbReference type="InterPro" id="IPR059215">
    <property type="entry name" value="BRCT2_TopBP1-like"/>
</dbReference>
<feature type="compositionally biased region" description="Polar residues" evidence="2">
    <location>
        <begin position="343"/>
        <end position="366"/>
    </location>
</feature>
<reference evidence="4" key="1">
    <citation type="submission" date="2021-03" db="EMBL/GenBank/DDBJ databases">
        <title>Evolutionary innovations through gain and loss of genes in the ectomycorrhizal Boletales.</title>
        <authorList>
            <person name="Wu G."/>
            <person name="Miyauchi S."/>
            <person name="Morin E."/>
            <person name="Yang Z.-L."/>
            <person name="Xu J."/>
            <person name="Martin F.M."/>
        </authorList>
    </citation>
    <scope>NUCLEOTIDE SEQUENCE</scope>
    <source>
        <strain evidence="4">BR01</strain>
    </source>
</reference>
<dbReference type="SMART" id="SM00292">
    <property type="entry name" value="BRCT"/>
    <property type="match status" value="4"/>
</dbReference>
<accession>A0A8I2YI63</accession>
<dbReference type="InterPro" id="IPR036420">
    <property type="entry name" value="BRCT_dom_sf"/>
</dbReference>
<feature type="region of interest" description="Disordered" evidence="2">
    <location>
        <begin position="875"/>
        <end position="919"/>
    </location>
</feature>
<dbReference type="OrthoDB" id="251770at2759"/>
<feature type="domain" description="BRCT" evidence="3">
    <location>
        <begin position="142"/>
        <end position="240"/>
    </location>
</feature>
<dbReference type="Pfam" id="PF12738">
    <property type="entry name" value="PTCB-BRCT"/>
    <property type="match status" value="3"/>
</dbReference>
<organism evidence="4 5">
    <name type="scientific">Boletus reticuloceps</name>
    <dbReference type="NCBI Taxonomy" id="495285"/>
    <lineage>
        <taxon>Eukaryota</taxon>
        <taxon>Fungi</taxon>
        <taxon>Dikarya</taxon>
        <taxon>Basidiomycota</taxon>
        <taxon>Agaricomycotina</taxon>
        <taxon>Agaricomycetes</taxon>
        <taxon>Agaricomycetidae</taxon>
        <taxon>Boletales</taxon>
        <taxon>Boletineae</taxon>
        <taxon>Boletaceae</taxon>
        <taxon>Boletoideae</taxon>
        <taxon>Boletus</taxon>
    </lineage>
</organism>
<feature type="compositionally biased region" description="Pro residues" evidence="2">
    <location>
        <begin position="735"/>
        <end position="747"/>
    </location>
</feature>
<feature type="compositionally biased region" description="Basic and acidic residues" evidence="2">
    <location>
        <begin position="238"/>
        <end position="251"/>
    </location>
</feature>
<comment type="caution">
    <text evidence="4">The sequence shown here is derived from an EMBL/GenBank/DDBJ whole genome shotgun (WGS) entry which is preliminary data.</text>
</comment>
<feature type="compositionally biased region" description="Basic residues" evidence="2">
    <location>
        <begin position="1"/>
        <end position="11"/>
    </location>
</feature>
<feature type="compositionally biased region" description="Low complexity" evidence="2">
    <location>
        <begin position="782"/>
        <end position="827"/>
    </location>
</feature>
<feature type="compositionally biased region" description="Basic and acidic residues" evidence="2">
    <location>
        <begin position="371"/>
        <end position="383"/>
    </location>
</feature>
<sequence>MRRRNKSHKVPNVKLRPAPALPRPSRPHEPDAFCDRSSDSEIPPNASMADLCPRPFNGFTICATGTMDKPTLFKMAFELGATSTSDFTDRVTHLIANSHGGAKYMCALERKIPIMTLDWVSEAHAIWLRGDDVDVEQSVSNHRLSIFSGVALSLSGIEDIHRRTEINRLVTAHQGTYLRNLERPVRVTHILCSGDTETDKMKYAEKFNKRKEAHIHLVWEEWFWDCLEFGGRFDERKYQVSRPRPERKSLHEIPIPSIPVQDSAPGSHPNSAIHVDDVDPPKRLKPVVPAGSFTVISNLQIDGEDEEMAMVNKPVPAVTLQLWQSLLKPRGFELDGGKLVRSPSKSQATRSPPSTPTRQRAQSNGGNRNGARVEHGKEREKESVISSFRRAHSFAPVPAKEPAVRQPFRRNTTYPVVCPGEAEGSGLPGESAIPTLFAGYTFRLLGEARCTNVRLAIENGGGVVVDDDAEELNFIIVRLISGTKLYHDEFDDNARTKYRTECWLEHSVFHERMCEPDENVSFTPLKIATPVPDAETVHLSLSGLDQSELCWIRRLVRAVGITLESTFSRRSTHLLCPGGTGAKFDKAVEWRIPVVPLAWLEHIGQSGTIPPVDNYFVGGSHAGATIDEIRFLDPIPEVRRDKGKGKEKEVGYQMMDITNDDSTKPMFVKNAALLQDTSPRSWGSNARRHCDKTLEEPISPPCNGLFGKPKFLTHDSDPPEEAEANGSNPTTSSPPAAPPLSSSPPPVEADLPLFEPTPPVAGEPARSIDDAHVKAKADIPVQRQRQAQPHAHAPTPTQTHASTPAQARIPSSTSPSPMKLLPSSSIPNAFAPSSPAHLPDTDAITKALHESLTSLLGKRSIVEYERDEAIRDAGGAGVRAAKKGKRVRPGGPSNVPSRNASRENVISPQRPPIAPPPVPPPDLEVSMSLLDGFGMDAMRSTEESLRVTYEDPGQAEEKRRLLRMLGGDEQEVTGAVSARKSEVGRLASDSNTVTPVVQNNIRARCDGAASKSDFTNRFTHLIVNLHGGAIYLRALEHKIPVVTPDWITEVHATWLRGDDVDMEQVRNDLTVFPVHIQPPAVRLFGCHTVPSSNTPSRSVH</sequence>
<feature type="domain" description="BRCT" evidence="3">
    <location>
        <begin position="432"/>
        <end position="521"/>
    </location>
</feature>
<feature type="compositionally biased region" description="Pro residues" evidence="2">
    <location>
        <begin position="909"/>
        <end position="919"/>
    </location>
</feature>
<dbReference type="CDD" id="cd17731">
    <property type="entry name" value="BRCT_TopBP1_rpt2_like"/>
    <property type="match status" value="1"/>
</dbReference>
<feature type="compositionally biased region" description="Basic and acidic residues" evidence="2">
    <location>
        <begin position="26"/>
        <end position="39"/>
    </location>
</feature>
<dbReference type="PANTHER" id="PTHR13561">
    <property type="entry name" value="DNA REPLICATION REGULATOR DPB11-RELATED"/>
    <property type="match status" value="1"/>
</dbReference>
<dbReference type="PANTHER" id="PTHR13561:SF20">
    <property type="entry name" value="DNA TOPOISOMERASE 2-BINDING PROTEIN 1"/>
    <property type="match status" value="1"/>
</dbReference>
<evidence type="ECO:0000256" key="1">
    <source>
        <dbReference type="ARBA" id="ARBA00022737"/>
    </source>
</evidence>
<evidence type="ECO:0000259" key="3">
    <source>
        <dbReference type="PROSITE" id="PS50172"/>
    </source>
</evidence>
<feature type="compositionally biased region" description="Polar residues" evidence="2">
    <location>
        <begin position="894"/>
        <end position="907"/>
    </location>
</feature>
<feature type="region of interest" description="Disordered" evidence="2">
    <location>
        <begin position="693"/>
        <end position="765"/>
    </location>
</feature>
<dbReference type="GO" id="GO:0007095">
    <property type="term" value="P:mitotic G2 DNA damage checkpoint signaling"/>
    <property type="evidence" value="ECO:0007669"/>
    <property type="project" value="TreeGrafter"/>
</dbReference>
<feature type="region of interest" description="Disordered" evidence="2">
    <location>
        <begin position="238"/>
        <end position="280"/>
    </location>
</feature>
<dbReference type="GO" id="GO:0033314">
    <property type="term" value="P:mitotic DNA replication checkpoint signaling"/>
    <property type="evidence" value="ECO:0007669"/>
    <property type="project" value="TreeGrafter"/>
</dbReference>
<evidence type="ECO:0000313" key="5">
    <source>
        <dbReference type="Proteomes" id="UP000683000"/>
    </source>
</evidence>
<dbReference type="Gene3D" id="3.40.50.10190">
    <property type="entry name" value="BRCT domain"/>
    <property type="match status" value="5"/>
</dbReference>
<name>A0A8I2YI63_9AGAM</name>
<feature type="domain" description="BRCT" evidence="3">
    <location>
        <begin position="1007"/>
        <end position="1049"/>
    </location>
</feature>
<proteinExistence type="predicted"/>
<dbReference type="Proteomes" id="UP000683000">
    <property type="component" value="Unassembled WGS sequence"/>
</dbReference>
<dbReference type="SUPFAM" id="SSF52113">
    <property type="entry name" value="BRCT domain"/>
    <property type="match status" value="4"/>
</dbReference>
<feature type="region of interest" description="Disordered" evidence="2">
    <location>
        <begin position="1"/>
        <end position="47"/>
    </location>
</feature>
<feature type="domain" description="BRCT" evidence="3">
    <location>
        <begin position="552"/>
        <end position="617"/>
    </location>
</feature>
<dbReference type="Pfam" id="PF00533">
    <property type="entry name" value="BRCT"/>
    <property type="match status" value="1"/>
</dbReference>
<keyword evidence="5" id="KW-1185">Reference proteome</keyword>
<evidence type="ECO:0000313" key="4">
    <source>
        <dbReference type="EMBL" id="KAG6372197.1"/>
    </source>
</evidence>
<dbReference type="PROSITE" id="PS50172">
    <property type="entry name" value="BRCT"/>
    <property type="match status" value="5"/>
</dbReference>
<protein>
    <recommendedName>
        <fullName evidence="3">BRCT domain-containing protein</fullName>
    </recommendedName>
</protein>
<dbReference type="GO" id="GO:0006270">
    <property type="term" value="P:DNA replication initiation"/>
    <property type="evidence" value="ECO:0007669"/>
    <property type="project" value="TreeGrafter"/>
</dbReference>